<dbReference type="Proteomes" id="UP000332933">
    <property type="component" value="Unassembled WGS sequence"/>
</dbReference>
<feature type="domain" description="Macro" evidence="1">
    <location>
        <begin position="67"/>
        <end position="255"/>
    </location>
</feature>
<dbReference type="Gene3D" id="3.40.220.10">
    <property type="entry name" value="Leucine Aminopeptidase, subunit E, domain 1"/>
    <property type="match status" value="1"/>
</dbReference>
<dbReference type="OrthoDB" id="6133115at2759"/>
<accession>A0A485LGE4</accession>
<name>A0A485LGE4_9STRA</name>
<evidence type="ECO:0000259" key="1">
    <source>
        <dbReference type="PROSITE" id="PS51154"/>
    </source>
</evidence>
<organism evidence="3 4">
    <name type="scientific">Aphanomyces stellatus</name>
    <dbReference type="NCBI Taxonomy" id="120398"/>
    <lineage>
        <taxon>Eukaryota</taxon>
        <taxon>Sar</taxon>
        <taxon>Stramenopiles</taxon>
        <taxon>Oomycota</taxon>
        <taxon>Saprolegniomycetes</taxon>
        <taxon>Saprolegniales</taxon>
        <taxon>Verrucalvaceae</taxon>
        <taxon>Aphanomyces</taxon>
    </lineage>
</organism>
<dbReference type="PANTHER" id="PTHR11106:SF27">
    <property type="entry name" value="MACRO DOMAIN-CONTAINING PROTEIN"/>
    <property type="match status" value="1"/>
</dbReference>
<dbReference type="SMART" id="SM00506">
    <property type="entry name" value="A1pp"/>
    <property type="match status" value="1"/>
</dbReference>
<reference evidence="2" key="2">
    <citation type="submission" date="2019-06" db="EMBL/GenBank/DDBJ databases">
        <title>Genomics analysis of Aphanomyces spp. identifies a new class of oomycete effector associated with host adaptation.</title>
        <authorList>
            <person name="Gaulin E."/>
        </authorList>
    </citation>
    <scope>NUCLEOTIDE SEQUENCE</scope>
    <source>
        <strain evidence="2">CBS 578.67</strain>
    </source>
</reference>
<dbReference type="SUPFAM" id="SSF52949">
    <property type="entry name" value="Macro domain-like"/>
    <property type="match status" value="1"/>
</dbReference>
<dbReference type="AlphaFoldDB" id="A0A485LGE4"/>
<dbReference type="Pfam" id="PF01661">
    <property type="entry name" value="Macro"/>
    <property type="match status" value="1"/>
</dbReference>
<reference evidence="3 4" key="1">
    <citation type="submission" date="2019-03" db="EMBL/GenBank/DDBJ databases">
        <authorList>
            <person name="Gaulin E."/>
            <person name="Dumas B."/>
        </authorList>
    </citation>
    <scope>NUCLEOTIDE SEQUENCE [LARGE SCALE GENOMIC DNA]</scope>
    <source>
        <strain evidence="3">CBS 568.67</strain>
    </source>
</reference>
<evidence type="ECO:0000313" key="4">
    <source>
        <dbReference type="Proteomes" id="UP000332933"/>
    </source>
</evidence>
<dbReference type="InterPro" id="IPR043472">
    <property type="entry name" value="Macro_dom-like"/>
</dbReference>
<evidence type="ECO:0000313" key="3">
    <source>
        <dbReference type="EMBL" id="VFT97228.1"/>
    </source>
</evidence>
<dbReference type="InterPro" id="IPR002589">
    <property type="entry name" value="Macro_dom"/>
</dbReference>
<dbReference type="EMBL" id="CAADRA010006894">
    <property type="protein sequence ID" value="VFT97228.1"/>
    <property type="molecule type" value="Genomic_DNA"/>
</dbReference>
<dbReference type="PROSITE" id="PS51154">
    <property type="entry name" value="MACRO"/>
    <property type="match status" value="1"/>
</dbReference>
<keyword evidence="4" id="KW-1185">Reference proteome</keyword>
<protein>
    <submittedName>
        <fullName evidence="3">Aste57867_20543 protein</fullName>
    </submittedName>
</protein>
<sequence>MLASRRHRGYGSHGTMWEHLIWLHFGRSRYYEPTSSFRELPIVFQNPHWSTSCAPEMDELSLSCREYLETAMEYSLFEAIHVVRGDIGRITLIGDEHVDCLIFPTNSSLVNFGIGAAGAVFNRAGPELLTLVRSEAYRRTRRRTTDAILTPGFDSGVDHLIHCVGPSSHRPDCEDNLYRTYLNALDRARQVDARCVAVASISTGSLGFPVDLAAQIAMRACRDFIKCHRWQATIGIVCLETSVLSAMTRKHEQILRQFNKECLEIVARVEDVLPPLVPFEFEVPPPPVPLT</sequence>
<dbReference type="PANTHER" id="PTHR11106">
    <property type="entry name" value="GANGLIOSIDE INDUCED DIFFERENTIATION ASSOCIATED PROTEIN 2-RELATED"/>
    <property type="match status" value="1"/>
</dbReference>
<proteinExistence type="predicted"/>
<dbReference type="EMBL" id="VJMH01006868">
    <property type="protein sequence ID" value="KAF0687738.1"/>
    <property type="molecule type" value="Genomic_DNA"/>
</dbReference>
<evidence type="ECO:0000313" key="2">
    <source>
        <dbReference type="EMBL" id="KAF0687738.1"/>
    </source>
</evidence>
<gene>
    <name evidence="3" type="primary">Aste57867_20543</name>
    <name evidence="2" type="ORF">As57867_020476</name>
    <name evidence="3" type="ORF">ASTE57867_20543</name>
</gene>